<accession>A0A9Q1MK28</accession>
<feature type="compositionally biased region" description="Low complexity" evidence="1">
    <location>
        <begin position="47"/>
        <end position="65"/>
    </location>
</feature>
<dbReference type="Proteomes" id="UP001152561">
    <property type="component" value="Unassembled WGS sequence"/>
</dbReference>
<evidence type="ECO:0000313" key="2">
    <source>
        <dbReference type="EMBL" id="KAJ8558392.1"/>
    </source>
</evidence>
<evidence type="ECO:0000256" key="1">
    <source>
        <dbReference type="SAM" id="MobiDB-lite"/>
    </source>
</evidence>
<name>A0A9Q1MK28_9SOLA</name>
<dbReference type="OrthoDB" id="2021158at2759"/>
<keyword evidence="3" id="KW-1185">Reference proteome</keyword>
<reference evidence="3" key="1">
    <citation type="journal article" date="2023" name="Proc. Natl. Acad. Sci. U.S.A.">
        <title>Genomic and structural basis for evolution of tropane alkaloid biosynthesis.</title>
        <authorList>
            <person name="Wanga Y.-J."/>
            <person name="Taina T."/>
            <person name="Yua J.-Y."/>
            <person name="Lia J."/>
            <person name="Xua B."/>
            <person name="Chenc J."/>
            <person name="D'Auriad J.C."/>
            <person name="Huanga J.-P."/>
            <person name="Huanga S.-X."/>
        </authorList>
    </citation>
    <scope>NUCLEOTIDE SEQUENCE [LARGE SCALE GENOMIC DNA]</scope>
    <source>
        <strain evidence="3">cv. KIB-2019</strain>
    </source>
</reference>
<feature type="region of interest" description="Disordered" evidence="1">
    <location>
        <begin position="142"/>
        <end position="172"/>
    </location>
</feature>
<evidence type="ECO:0000313" key="3">
    <source>
        <dbReference type="Proteomes" id="UP001152561"/>
    </source>
</evidence>
<feature type="compositionally biased region" description="Basic and acidic residues" evidence="1">
    <location>
        <begin position="151"/>
        <end position="160"/>
    </location>
</feature>
<dbReference type="EMBL" id="JAJAGQ010000007">
    <property type="protein sequence ID" value="KAJ8558392.1"/>
    <property type="molecule type" value="Genomic_DNA"/>
</dbReference>
<gene>
    <name evidence="2" type="ORF">K7X08_005158</name>
</gene>
<dbReference type="AlphaFoldDB" id="A0A9Q1MK28"/>
<feature type="compositionally biased region" description="Basic and acidic residues" evidence="1">
    <location>
        <begin position="7"/>
        <end position="38"/>
    </location>
</feature>
<sequence length="299" mass="33238">MASLAQELHKRTKPIEEEWSEKRTPKSNDNNDSRHKDILSVPSTSRSAEVVQEMSSVESSTTTVVPIPASEKQPVLSSESQIIDKPVVEAGLVTHVEESDEDDWLKEESAEIAGASKTTIPIDNEEDVSFSDLEEDDMDVPANFKKVNNSSDKDSQDRVQLRKSSTNLSKDANSFGSTKVNVHTLDSKETSDWLNVDHVELFVSTLVAVYLDKMMNVSAYDSIFSVLTNPSHETKIRDMLVSMCNAAAGTLVRTSHQLLARAVLQYRFPSQNTEVIIGRQLNIVDANFSSTLLQNYSEQ</sequence>
<comment type="caution">
    <text evidence="2">The sequence shown here is derived from an EMBL/GenBank/DDBJ whole genome shotgun (WGS) entry which is preliminary data.</text>
</comment>
<proteinExistence type="predicted"/>
<feature type="region of interest" description="Disordered" evidence="1">
    <location>
        <begin position="1"/>
        <end position="65"/>
    </location>
</feature>
<protein>
    <submittedName>
        <fullName evidence="2">Uncharacterized protein</fullName>
    </submittedName>
</protein>
<feature type="compositionally biased region" description="Polar residues" evidence="1">
    <location>
        <begin position="162"/>
        <end position="172"/>
    </location>
</feature>
<organism evidence="2 3">
    <name type="scientific">Anisodus acutangulus</name>
    <dbReference type="NCBI Taxonomy" id="402998"/>
    <lineage>
        <taxon>Eukaryota</taxon>
        <taxon>Viridiplantae</taxon>
        <taxon>Streptophyta</taxon>
        <taxon>Embryophyta</taxon>
        <taxon>Tracheophyta</taxon>
        <taxon>Spermatophyta</taxon>
        <taxon>Magnoliopsida</taxon>
        <taxon>eudicotyledons</taxon>
        <taxon>Gunneridae</taxon>
        <taxon>Pentapetalae</taxon>
        <taxon>asterids</taxon>
        <taxon>lamiids</taxon>
        <taxon>Solanales</taxon>
        <taxon>Solanaceae</taxon>
        <taxon>Solanoideae</taxon>
        <taxon>Hyoscyameae</taxon>
        <taxon>Anisodus</taxon>
    </lineage>
</organism>